<dbReference type="Gene3D" id="3.40.190.10">
    <property type="entry name" value="Periplasmic binding protein-like II"/>
    <property type="match status" value="2"/>
</dbReference>
<organism evidence="1 2">
    <name type="scientific">Mycolicibacterium conceptionense</name>
    <dbReference type="NCBI Taxonomy" id="451644"/>
    <lineage>
        <taxon>Bacteria</taxon>
        <taxon>Bacillati</taxon>
        <taxon>Actinomycetota</taxon>
        <taxon>Actinomycetes</taxon>
        <taxon>Mycobacteriales</taxon>
        <taxon>Mycobacteriaceae</taxon>
        <taxon>Mycolicibacterium</taxon>
    </lineage>
</organism>
<evidence type="ECO:0000313" key="2">
    <source>
        <dbReference type="Proteomes" id="UP000093779"/>
    </source>
</evidence>
<gene>
    <name evidence="1" type="ORF">A5726_09900</name>
</gene>
<protein>
    <submittedName>
        <fullName evidence="1">TRAP ABC transporter substrate-binding protein</fullName>
    </submittedName>
</protein>
<dbReference type="PANTHER" id="PTHR42941:SF1">
    <property type="entry name" value="SLL1037 PROTEIN"/>
    <property type="match status" value="1"/>
</dbReference>
<comment type="caution">
    <text evidence="1">The sequence shown here is derived from an EMBL/GenBank/DDBJ whole genome shotgun (WGS) entry which is preliminary data.</text>
</comment>
<dbReference type="AlphaFoldDB" id="A0A1A1ZDU0"/>
<dbReference type="Pfam" id="PF16868">
    <property type="entry name" value="NMT1_3"/>
    <property type="match status" value="1"/>
</dbReference>
<dbReference type="Proteomes" id="UP000093779">
    <property type="component" value="Unassembled WGS sequence"/>
</dbReference>
<proteinExistence type="predicted"/>
<dbReference type="EMBL" id="LZHX01000035">
    <property type="protein sequence ID" value="OBF24147.1"/>
    <property type="molecule type" value="Genomic_DNA"/>
</dbReference>
<dbReference type="PANTHER" id="PTHR42941">
    <property type="entry name" value="SLL1037 PROTEIN"/>
    <property type="match status" value="1"/>
</dbReference>
<evidence type="ECO:0000313" key="1">
    <source>
        <dbReference type="EMBL" id="OBF24147.1"/>
    </source>
</evidence>
<dbReference type="NCBIfam" id="TIGR02122">
    <property type="entry name" value="TRAP_TAXI"/>
    <property type="match status" value="1"/>
</dbReference>
<accession>A0A1A1ZDU0</accession>
<name>A0A1A1ZDU0_9MYCO</name>
<reference evidence="1 2" key="1">
    <citation type="submission" date="2016-06" db="EMBL/GenBank/DDBJ databases">
        <authorList>
            <person name="Kjaerup R.B."/>
            <person name="Dalgaard T.S."/>
            <person name="Juul-Madsen H.R."/>
        </authorList>
    </citation>
    <scope>NUCLEOTIDE SEQUENCE [LARGE SCALE GENOMIC DNA]</scope>
    <source>
        <strain evidence="1 2">ACS1953</strain>
    </source>
</reference>
<dbReference type="InterPro" id="IPR011852">
    <property type="entry name" value="TRAP_TAXI"/>
</dbReference>
<dbReference type="RefSeq" id="WP_064895578.1">
    <property type="nucleotide sequence ID" value="NZ_JBEUKP010000002.1"/>
</dbReference>
<sequence>MSILTAQLNRRTFVGLAALLAAGCVRNSPTGRLRLAAGDPGGLYLAFAQILAERVQARYPNLVVDVISTEGSVQNLARLRAGEVDMGLTLADVAERDRATGPKATAPQAVARVYENYLQVLVPKSSAMQHVSDFPGQRVSIGPTGSGAAATGTVLFDASGLRGRVEIENYRLRDGLANLADGRVEAMVWSGGVPTPAIADLHNRVPLRMLDIGALAAPMSELAGYPYTVRFAPSGSYVPPGTRTIGVSDLLLCRNDIASDSVAAVVDVLANDAPQLIPPGVRGLQYLDAPSMIQTGAIPLHPGAVDAYRALHG</sequence>
<dbReference type="SUPFAM" id="SSF53850">
    <property type="entry name" value="Periplasmic binding protein-like II"/>
    <property type="match status" value="1"/>
</dbReference>